<keyword evidence="2" id="KW-0732">Signal</keyword>
<feature type="compositionally biased region" description="Basic and acidic residues" evidence="4">
    <location>
        <begin position="260"/>
        <end position="330"/>
    </location>
</feature>
<dbReference type="Pfam" id="PF03938">
    <property type="entry name" value="OmpH"/>
    <property type="match status" value="1"/>
</dbReference>
<evidence type="ECO:0000256" key="2">
    <source>
        <dbReference type="ARBA" id="ARBA00022729"/>
    </source>
</evidence>
<keyword evidence="3" id="KW-0175">Coiled coil</keyword>
<evidence type="ECO:0000313" key="5">
    <source>
        <dbReference type="EMBL" id="EDP98221.1"/>
    </source>
</evidence>
<dbReference type="Proteomes" id="UP000002945">
    <property type="component" value="Unassembled WGS sequence"/>
</dbReference>
<evidence type="ECO:0000256" key="3">
    <source>
        <dbReference type="SAM" id="Coils"/>
    </source>
</evidence>
<feature type="coiled-coil region" evidence="3">
    <location>
        <begin position="68"/>
        <end position="135"/>
    </location>
</feature>
<gene>
    <name evidence="5" type="ORF">KAOT1_13427</name>
</gene>
<dbReference type="EMBL" id="ABIB01000001">
    <property type="protein sequence ID" value="EDP98221.1"/>
    <property type="molecule type" value="Genomic_DNA"/>
</dbReference>
<reference evidence="5 6" key="1">
    <citation type="journal article" date="2011" name="J. Bacteriol.">
        <title>Genome sequence of the algicidal bacterium Kordia algicida OT-1.</title>
        <authorList>
            <person name="Lee H.S."/>
            <person name="Kang S.G."/>
            <person name="Kwon K.K."/>
            <person name="Lee J.H."/>
            <person name="Kim S.J."/>
        </authorList>
    </citation>
    <scope>NUCLEOTIDE SEQUENCE [LARGE SCALE GENOMIC DNA]</scope>
    <source>
        <strain evidence="5 6">OT-1</strain>
    </source>
</reference>
<name>A9DJZ0_9FLAO</name>
<dbReference type="GO" id="GO:0051082">
    <property type="term" value="F:unfolded protein binding"/>
    <property type="evidence" value="ECO:0007669"/>
    <property type="project" value="InterPro"/>
</dbReference>
<evidence type="ECO:0000256" key="1">
    <source>
        <dbReference type="ARBA" id="ARBA00009091"/>
    </source>
</evidence>
<dbReference type="SMART" id="SM00935">
    <property type="entry name" value="OmpH"/>
    <property type="match status" value="1"/>
</dbReference>
<organism evidence="5 6">
    <name type="scientific">Kordia algicida OT-1</name>
    <dbReference type="NCBI Taxonomy" id="391587"/>
    <lineage>
        <taxon>Bacteria</taxon>
        <taxon>Pseudomonadati</taxon>
        <taxon>Bacteroidota</taxon>
        <taxon>Flavobacteriia</taxon>
        <taxon>Flavobacteriales</taxon>
        <taxon>Flavobacteriaceae</taxon>
        <taxon>Kordia</taxon>
    </lineage>
</organism>
<dbReference type="SUPFAM" id="SSF111384">
    <property type="entry name" value="OmpH-like"/>
    <property type="match status" value="1"/>
</dbReference>
<evidence type="ECO:0000313" key="6">
    <source>
        <dbReference type="Proteomes" id="UP000002945"/>
    </source>
</evidence>
<dbReference type="PANTHER" id="PTHR35089">
    <property type="entry name" value="CHAPERONE PROTEIN SKP"/>
    <property type="match status" value="1"/>
</dbReference>
<comment type="similarity">
    <text evidence="1">Belongs to the Skp family.</text>
</comment>
<dbReference type="Gene3D" id="3.30.910.20">
    <property type="entry name" value="Skp domain"/>
    <property type="match status" value="1"/>
</dbReference>
<dbReference type="PANTHER" id="PTHR35089:SF1">
    <property type="entry name" value="CHAPERONE PROTEIN SKP"/>
    <property type="match status" value="1"/>
</dbReference>
<accession>A9DJZ0</accession>
<dbReference type="AlphaFoldDB" id="A9DJZ0"/>
<comment type="caution">
    <text evidence="5">The sequence shown here is derived from an EMBL/GenBank/DDBJ whole genome shotgun (WGS) entry which is preliminary data.</text>
</comment>
<protein>
    <submittedName>
        <fullName evidence="5">Outer membrane protein, ompH family</fullName>
    </submittedName>
</protein>
<dbReference type="InterPro" id="IPR005632">
    <property type="entry name" value="Chaperone_Skp"/>
</dbReference>
<keyword evidence="6" id="KW-1185">Reference proteome</keyword>
<dbReference type="GO" id="GO:0050821">
    <property type="term" value="P:protein stabilization"/>
    <property type="evidence" value="ECO:0007669"/>
    <property type="project" value="TreeGrafter"/>
</dbReference>
<dbReference type="HOGENOM" id="CLU_053320_0_0_10"/>
<dbReference type="GO" id="GO:0005829">
    <property type="term" value="C:cytosol"/>
    <property type="evidence" value="ECO:0007669"/>
    <property type="project" value="TreeGrafter"/>
</dbReference>
<evidence type="ECO:0000256" key="4">
    <source>
        <dbReference type="SAM" id="MobiDB-lite"/>
    </source>
</evidence>
<proteinExistence type="inferred from homology"/>
<dbReference type="eggNOG" id="COG2825">
    <property type="taxonomic scope" value="Bacteria"/>
</dbReference>
<feature type="compositionally biased region" description="Basic and acidic residues" evidence="4">
    <location>
        <begin position="210"/>
        <end position="253"/>
    </location>
</feature>
<dbReference type="InterPro" id="IPR024930">
    <property type="entry name" value="Skp_dom_sf"/>
</dbReference>
<dbReference type="STRING" id="391587.KAOT1_13427"/>
<feature type="region of interest" description="Disordered" evidence="4">
    <location>
        <begin position="207"/>
        <end position="339"/>
    </location>
</feature>
<sequence>MGNTFHYRTTILSNINFGTIFSINKPTDMKTKVLFLLTILLTLSTVNAQRVNGARVGYIDMEYILENVDAYQEANTQLETKAQRWKNEIQKKQNAIDQMKKNLSAERVLLTKELVDEREEEIEILEQELQKYQQDRFGPFGSLMVQRQNMVKPIQDQVLEIVQDIAKKKRYDFVFDKSADVVMLYSAKKFDISDQVLRVINRDKKRKGRQDKIRAKSEKAKFEDEEKEANPEIEAKKKAREEAIAEKEEEAANKKAARQKLLDERKQKRLEEREAKKKAYEEKRKKLIEARAAKKKAAEEKRKKREEEKRKKAEERKKKQEEKNEEKNEENGEGAGSGK</sequence>